<evidence type="ECO:0000256" key="5">
    <source>
        <dbReference type="SAM" id="Coils"/>
    </source>
</evidence>
<dbReference type="InterPro" id="IPR012312">
    <property type="entry name" value="Hemerythrin-like"/>
</dbReference>
<keyword evidence="3" id="KW-0479">Metal-binding</keyword>
<accession>A0A1H0HBW2</accession>
<evidence type="ECO:0000256" key="4">
    <source>
        <dbReference type="ARBA" id="ARBA00023004"/>
    </source>
</evidence>
<dbReference type="Proteomes" id="UP000198778">
    <property type="component" value="Unassembled WGS sequence"/>
</dbReference>
<dbReference type="Gene3D" id="1.20.120.520">
    <property type="entry name" value="nmb1532 protein domain like"/>
    <property type="match status" value="1"/>
</dbReference>
<keyword evidence="5" id="KW-0175">Coiled coil</keyword>
<sequence length="237" mass="27293">MEKQFTLETKTGDIVTQFPKASFIFKENKIDFCCGGNRPFGEALAEKGLDKEEILGTINELYASVHALEPGKNKWAERNFGELVDHIIDRHHGYLYQVLPELTGYVGKVYRVHGGNQPHLAIIYKMFNQLKEELLHHLEAEEKQLFPLVKQYEEDKAPETLQKLLATLEELEEEHEHAGQLLAAIREAANDYNIPEGACNTYQLTYLKLEELESDMFDHIHLENNILFPRLAEEQVS</sequence>
<dbReference type="NCBIfam" id="TIGR03652">
    <property type="entry name" value="FeS_repair_RIC"/>
    <property type="match status" value="1"/>
</dbReference>
<dbReference type="PANTHER" id="PTHR36438">
    <property type="entry name" value="IRON-SULFUR CLUSTER REPAIR PROTEIN YTFE"/>
    <property type="match status" value="1"/>
</dbReference>
<dbReference type="Pfam" id="PF01814">
    <property type="entry name" value="Hemerythrin"/>
    <property type="match status" value="1"/>
</dbReference>
<dbReference type="EMBL" id="FNIL01000008">
    <property type="protein sequence ID" value="SDO16371.1"/>
    <property type="molecule type" value="Genomic_DNA"/>
</dbReference>
<keyword evidence="4" id="KW-0408">Iron</keyword>
<evidence type="ECO:0000259" key="6">
    <source>
        <dbReference type="Pfam" id="PF01814"/>
    </source>
</evidence>
<evidence type="ECO:0000313" key="8">
    <source>
        <dbReference type="Proteomes" id="UP000198778"/>
    </source>
</evidence>
<name>A0A1H0HBW2_9BACI</name>
<comment type="subcellular location">
    <subcellularLocation>
        <location evidence="1">Cytoplasm</location>
    </subcellularLocation>
</comment>
<gene>
    <name evidence="7" type="ORF">SAMN04488053_10832</name>
</gene>
<proteinExistence type="predicted"/>
<dbReference type="Pfam" id="PF04405">
    <property type="entry name" value="ScdA_N"/>
    <property type="match status" value="1"/>
</dbReference>
<feature type="domain" description="Hemerythrin-like" evidence="6">
    <location>
        <begin position="85"/>
        <end position="231"/>
    </location>
</feature>
<organism evidence="7 8">
    <name type="scientific">Alkalicoccus daliensis</name>
    <dbReference type="NCBI Taxonomy" id="745820"/>
    <lineage>
        <taxon>Bacteria</taxon>
        <taxon>Bacillati</taxon>
        <taxon>Bacillota</taxon>
        <taxon>Bacilli</taxon>
        <taxon>Bacillales</taxon>
        <taxon>Bacillaceae</taxon>
        <taxon>Alkalicoccus</taxon>
    </lineage>
</organism>
<keyword evidence="2" id="KW-0963">Cytoplasm</keyword>
<dbReference type="STRING" id="745820.SAMN04488053_10832"/>
<evidence type="ECO:0000256" key="3">
    <source>
        <dbReference type="ARBA" id="ARBA00022723"/>
    </source>
</evidence>
<dbReference type="InterPro" id="IPR019903">
    <property type="entry name" value="RIC_family"/>
</dbReference>
<dbReference type="GO" id="GO:0005737">
    <property type="term" value="C:cytoplasm"/>
    <property type="evidence" value="ECO:0007669"/>
    <property type="project" value="UniProtKB-SubCell"/>
</dbReference>
<keyword evidence="8" id="KW-1185">Reference proteome</keyword>
<evidence type="ECO:0000313" key="7">
    <source>
        <dbReference type="EMBL" id="SDO16371.1"/>
    </source>
</evidence>
<dbReference type="RefSeq" id="WP_090843261.1">
    <property type="nucleotide sequence ID" value="NZ_FNIL01000008.1"/>
</dbReference>
<dbReference type="PANTHER" id="PTHR36438:SF1">
    <property type="entry name" value="IRON-SULFUR CLUSTER REPAIR PROTEIN YTFE"/>
    <property type="match status" value="1"/>
</dbReference>
<evidence type="ECO:0000256" key="2">
    <source>
        <dbReference type="ARBA" id="ARBA00022490"/>
    </source>
</evidence>
<dbReference type="GO" id="GO:0046872">
    <property type="term" value="F:metal ion binding"/>
    <property type="evidence" value="ECO:0007669"/>
    <property type="project" value="UniProtKB-KW"/>
</dbReference>
<reference evidence="8" key="1">
    <citation type="submission" date="2016-10" db="EMBL/GenBank/DDBJ databases">
        <authorList>
            <person name="Varghese N."/>
            <person name="Submissions S."/>
        </authorList>
    </citation>
    <scope>NUCLEOTIDE SEQUENCE [LARGE SCALE GENOMIC DNA]</scope>
    <source>
        <strain evidence="8">CGMCC 1.10369</strain>
    </source>
</reference>
<feature type="coiled-coil region" evidence="5">
    <location>
        <begin position="154"/>
        <end position="188"/>
    </location>
</feature>
<protein>
    <submittedName>
        <fullName evidence="7">Regulator of cell morphogenesis and NO signaling</fullName>
    </submittedName>
</protein>
<evidence type="ECO:0000256" key="1">
    <source>
        <dbReference type="ARBA" id="ARBA00004496"/>
    </source>
</evidence>
<dbReference type="OrthoDB" id="9797132at2"/>
<dbReference type="AlphaFoldDB" id="A0A1H0HBW2"/>